<organism evidence="5 6">
    <name type="scientific">Orbilia oligospora</name>
    <name type="common">Nematode-trapping fungus</name>
    <name type="synonym">Arthrobotrys oligospora</name>
    <dbReference type="NCBI Taxonomy" id="2813651"/>
    <lineage>
        <taxon>Eukaryota</taxon>
        <taxon>Fungi</taxon>
        <taxon>Dikarya</taxon>
        <taxon>Ascomycota</taxon>
        <taxon>Pezizomycotina</taxon>
        <taxon>Orbiliomycetes</taxon>
        <taxon>Orbiliales</taxon>
        <taxon>Orbiliaceae</taxon>
        <taxon>Orbilia</taxon>
    </lineage>
</organism>
<dbReference type="GO" id="GO:0006633">
    <property type="term" value="P:fatty acid biosynthetic process"/>
    <property type="evidence" value="ECO:0007669"/>
    <property type="project" value="TreeGrafter"/>
</dbReference>
<sequence>MVLQSVLFSDMTHDDWVDVTPCKIAGSWNLHELLPNDLDFFILLSLVQAVFGARTKPIYNVDNTYMDGLAHHRVSKGLKAVSIMLGLMTTDGYLAGADHRDEREFLLAQNTYHGFDTNDYHALLDYYCNPALVFSTPGDAQVTIGTIQGGNPMFKALRRLKGMDSSNGRASNGGSRDVTSLLAAAQTIEEAIEVVLKALTTRLSSTIAGMDPEEMDQTKSIQSYGVDSLQRME</sequence>
<dbReference type="AlphaFoldDB" id="A0A6G1M2M2"/>
<proteinExistence type="predicted"/>
<evidence type="ECO:0000256" key="2">
    <source>
        <dbReference type="ARBA" id="ARBA00022553"/>
    </source>
</evidence>
<evidence type="ECO:0000313" key="6">
    <source>
        <dbReference type="Proteomes" id="UP000483672"/>
    </source>
</evidence>
<dbReference type="EMBL" id="WIPF01000162">
    <property type="protein sequence ID" value="KAF3202887.1"/>
    <property type="molecule type" value="Genomic_DNA"/>
</dbReference>
<dbReference type="GO" id="GO:0004312">
    <property type="term" value="F:fatty acid synthase activity"/>
    <property type="evidence" value="ECO:0007669"/>
    <property type="project" value="TreeGrafter"/>
</dbReference>
<feature type="domain" description="Ketoreductase (KR)" evidence="4">
    <location>
        <begin position="1"/>
        <end position="89"/>
    </location>
</feature>
<dbReference type="PANTHER" id="PTHR43775:SF37">
    <property type="entry name" value="SI:DKEY-61P9.11"/>
    <property type="match status" value="1"/>
</dbReference>
<reference evidence="5 6" key="1">
    <citation type="submission" date="2019-06" db="EMBL/GenBank/DDBJ databases">
        <authorList>
            <person name="Palmer J.M."/>
        </authorList>
    </citation>
    <scope>NUCLEOTIDE SEQUENCE [LARGE SCALE GENOMIC DNA]</scope>
    <source>
        <strain evidence="5 6">TWF191</strain>
    </source>
</reference>
<gene>
    <name evidence="5" type="ORF">TWF191_002862</name>
</gene>
<accession>A0A6G1M2M2</accession>
<dbReference type="InterPro" id="IPR013968">
    <property type="entry name" value="PKS_KR"/>
</dbReference>
<dbReference type="Proteomes" id="UP000483672">
    <property type="component" value="Unassembled WGS sequence"/>
</dbReference>
<dbReference type="SUPFAM" id="SSF51735">
    <property type="entry name" value="NAD(P)-binding Rossmann-fold domains"/>
    <property type="match status" value="1"/>
</dbReference>
<feature type="region of interest" description="Disordered" evidence="3">
    <location>
        <begin position="209"/>
        <end position="233"/>
    </location>
</feature>
<evidence type="ECO:0000256" key="3">
    <source>
        <dbReference type="SAM" id="MobiDB-lite"/>
    </source>
</evidence>
<dbReference type="Pfam" id="PF08659">
    <property type="entry name" value="KR"/>
    <property type="match status" value="1"/>
</dbReference>
<dbReference type="Gene3D" id="3.40.50.720">
    <property type="entry name" value="NAD(P)-binding Rossmann-like Domain"/>
    <property type="match status" value="1"/>
</dbReference>
<evidence type="ECO:0000259" key="4">
    <source>
        <dbReference type="Pfam" id="PF08659"/>
    </source>
</evidence>
<dbReference type="InterPro" id="IPR036291">
    <property type="entry name" value="NAD(P)-bd_dom_sf"/>
</dbReference>
<keyword evidence="1" id="KW-0596">Phosphopantetheine</keyword>
<evidence type="ECO:0000313" key="5">
    <source>
        <dbReference type="EMBL" id="KAF3202887.1"/>
    </source>
</evidence>
<protein>
    <recommendedName>
        <fullName evidence="4">Ketoreductase (KR) domain-containing protein</fullName>
    </recommendedName>
</protein>
<dbReference type="PANTHER" id="PTHR43775">
    <property type="entry name" value="FATTY ACID SYNTHASE"/>
    <property type="match status" value="1"/>
</dbReference>
<name>A0A6G1M2M2_ORBOL</name>
<dbReference type="InterPro" id="IPR050091">
    <property type="entry name" value="PKS_NRPS_Biosynth_Enz"/>
</dbReference>
<evidence type="ECO:0000256" key="1">
    <source>
        <dbReference type="ARBA" id="ARBA00022450"/>
    </source>
</evidence>
<comment type="caution">
    <text evidence="5">The sequence shown here is derived from an EMBL/GenBank/DDBJ whole genome shotgun (WGS) entry which is preliminary data.</text>
</comment>
<keyword evidence="2" id="KW-0597">Phosphoprotein</keyword>
<dbReference type="GO" id="GO:0044550">
    <property type="term" value="P:secondary metabolite biosynthetic process"/>
    <property type="evidence" value="ECO:0007669"/>
    <property type="project" value="TreeGrafter"/>
</dbReference>